<organism evidence="2 3">
    <name type="scientific">Thanatephorus cucumeris (strain AG1-IB / isolate 7/3/14)</name>
    <name type="common">Lettuce bottom rot fungus</name>
    <name type="synonym">Rhizoctonia solani</name>
    <dbReference type="NCBI Taxonomy" id="1108050"/>
    <lineage>
        <taxon>Eukaryota</taxon>
        <taxon>Fungi</taxon>
        <taxon>Dikarya</taxon>
        <taxon>Basidiomycota</taxon>
        <taxon>Agaricomycotina</taxon>
        <taxon>Agaricomycetes</taxon>
        <taxon>Cantharellales</taxon>
        <taxon>Ceratobasidiaceae</taxon>
        <taxon>Rhizoctonia</taxon>
        <taxon>Rhizoctonia solani AG-1</taxon>
    </lineage>
</organism>
<feature type="region of interest" description="Disordered" evidence="1">
    <location>
        <begin position="15"/>
        <end position="39"/>
    </location>
</feature>
<dbReference type="OrthoDB" id="3261928at2759"/>
<reference evidence="2 3" key="1">
    <citation type="submission" date="2014-11" db="EMBL/GenBank/DDBJ databases">
        <authorList>
            <person name="Wibberg Daniel"/>
        </authorList>
    </citation>
    <scope>NUCLEOTIDE SEQUENCE [LARGE SCALE GENOMIC DNA]</scope>
    <source>
        <strain evidence="2">Rhizoctonia solani AG1-IB 7/3/14</strain>
    </source>
</reference>
<protein>
    <submittedName>
        <fullName evidence="2">Uncharacterized protein</fullName>
    </submittedName>
</protein>
<evidence type="ECO:0000313" key="3">
    <source>
        <dbReference type="Proteomes" id="UP000059188"/>
    </source>
</evidence>
<evidence type="ECO:0000256" key="1">
    <source>
        <dbReference type="SAM" id="MobiDB-lite"/>
    </source>
</evidence>
<feature type="compositionally biased region" description="Pro residues" evidence="1">
    <location>
        <begin position="20"/>
        <end position="30"/>
    </location>
</feature>
<dbReference type="EMBL" id="LN679328">
    <property type="protein sequence ID" value="CEL56479.1"/>
    <property type="molecule type" value="Genomic_DNA"/>
</dbReference>
<accession>A0A0B7FHR3</accession>
<dbReference type="Proteomes" id="UP000059188">
    <property type="component" value="Unassembled WGS sequence"/>
</dbReference>
<evidence type="ECO:0000313" key="2">
    <source>
        <dbReference type="EMBL" id="CEL56479.1"/>
    </source>
</evidence>
<proteinExistence type="predicted"/>
<gene>
    <name evidence="2" type="ORF">RSOLAG1IB_11951</name>
</gene>
<dbReference type="AlphaFoldDB" id="A0A0B7FHR3"/>
<sequence length="224" mass="24746">MKKLHWGTLCPSSTITRSLLPPPTGRGRPPGPKKSHVVKSDRMRLDTMTRHEVATACLSVHNLEDEYRASKVSGFKFKMWWTGSSGGKNSASTIETDADYDIVQNQLLASKRSTKDMIVSISFNTDQMDSFRRVHKRPAPSDFVENSHGAGLGTKVPRLADMDAPVQMHGAQILKLKETHRCEKHCGEHGEPGFCYVTPDGTHVGLNMRRFAIWGAAMAVGEAT</sequence>
<name>A0A0B7FHR3_THACB</name>
<keyword evidence="3" id="KW-1185">Reference proteome</keyword>